<feature type="compositionally biased region" description="Basic and acidic residues" evidence="1">
    <location>
        <begin position="172"/>
        <end position="187"/>
    </location>
</feature>
<organism evidence="2 3">
    <name type="scientific">Neobacillus mesonae</name>
    <dbReference type="NCBI Taxonomy" id="1193713"/>
    <lineage>
        <taxon>Bacteria</taxon>
        <taxon>Bacillati</taxon>
        <taxon>Bacillota</taxon>
        <taxon>Bacilli</taxon>
        <taxon>Bacillales</taxon>
        <taxon>Bacillaceae</taxon>
        <taxon>Neobacillus</taxon>
    </lineage>
</organism>
<evidence type="ECO:0000256" key="1">
    <source>
        <dbReference type="SAM" id="MobiDB-lite"/>
    </source>
</evidence>
<dbReference type="Proteomes" id="UP000282892">
    <property type="component" value="Chromosome"/>
</dbReference>
<protein>
    <submittedName>
        <fullName evidence="2">Uncharacterized protein</fullName>
    </submittedName>
</protein>
<dbReference type="KEGG" id="nmk:CHR53_11405"/>
<sequence>MGNDHMDQDKGNSINQDAVMNLANNLFKNENTFDFSSIMRMATNLLSNDALMNSVQAIGQSNPAPAQAHTEMSKPVQETTSSATSKELEGNTNTFPDNNLVDQLAKLAASALSAEEALMNLEPEMDKNHPIATTEENQSPTGSDISEYAVISKQLEQIAKDIMEIKNDLKALKKEDLKPSKASNKAEKKQKKKK</sequence>
<feature type="region of interest" description="Disordered" evidence="1">
    <location>
        <begin position="172"/>
        <end position="194"/>
    </location>
</feature>
<dbReference type="EMBL" id="CP022572">
    <property type="protein sequence ID" value="AZU61839.1"/>
    <property type="molecule type" value="Genomic_DNA"/>
</dbReference>
<name>A0A3Q9QUQ5_9BACI</name>
<reference evidence="2 3" key="1">
    <citation type="submission" date="2017-07" db="EMBL/GenBank/DDBJ databases">
        <title>The complete genome sequence of Bacillus mesonae strain H20-5, an efficient strain improving plant abiotic stress resistance.</title>
        <authorList>
            <person name="Kim S.Y."/>
            <person name="Song H."/>
            <person name="Sang M.K."/>
            <person name="Weon H.-Y."/>
            <person name="Song J."/>
        </authorList>
    </citation>
    <scope>NUCLEOTIDE SEQUENCE [LARGE SCALE GENOMIC DNA]</scope>
    <source>
        <strain evidence="2 3">H20-5</strain>
    </source>
</reference>
<accession>A0A3Q9QUQ5</accession>
<feature type="region of interest" description="Disordered" evidence="1">
    <location>
        <begin position="125"/>
        <end position="145"/>
    </location>
</feature>
<keyword evidence="3" id="KW-1185">Reference proteome</keyword>
<proteinExistence type="predicted"/>
<gene>
    <name evidence="2" type="ORF">CHR53_11405</name>
</gene>
<evidence type="ECO:0000313" key="3">
    <source>
        <dbReference type="Proteomes" id="UP000282892"/>
    </source>
</evidence>
<dbReference type="RefSeq" id="WP_066397442.1">
    <property type="nucleotide sequence ID" value="NZ_CP022572.1"/>
</dbReference>
<dbReference type="AlphaFoldDB" id="A0A3Q9QUQ5"/>
<feature type="compositionally biased region" description="Polar residues" evidence="1">
    <location>
        <begin position="134"/>
        <end position="144"/>
    </location>
</feature>
<evidence type="ECO:0000313" key="2">
    <source>
        <dbReference type="EMBL" id="AZU61839.1"/>
    </source>
</evidence>